<dbReference type="GO" id="GO:0031956">
    <property type="term" value="F:medium-chain fatty acid-CoA ligase activity"/>
    <property type="evidence" value="ECO:0007669"/>
    <property type="project" value="TreeGrafter"/>
</dbReference>
<dbReference type="EMBL" id="ML978124">
    <property type="protein sequence ID" value="KAF2100888.1"/>
    <property type="molecule type" value="Genomic_DNA"/>
</dbReference>
<dbReference type="InterPro" id="IPR045851">
    <property type="entry name" value="AMP-bd_C_sf"/>
</dbReference>
<dbReference type="OrthoDB" id="6614653at2759"/>
<protein>
    <submittedName>
        <fullName evidence="4">Acetyl-CoA synthetase-like protein</fullName>
    </submittedName>
</protein>
<dbReference type="InterPro" id="IPR025110">
    <property type="entry name" value="AMP-bd_C"/>
</dbReference>
<comment type="caution">
    <text evidence="4">The sequence shown here is derived from an EMBL/GenBank/DDBJ whole genome shotgun (WGS) entry which is preliminary data.</text>
</comment>
<feature type="domain" description="AMP-binding enzyme C-terminal" evidence="3">
    <location>
        <begin position="450"/>
        <end position="535"/>
    </location>
</feature>
<gene>
    <name evidence="4" type="ORF">NA57DRAFT_36270</name>
</gene>
<dbReference type="InterPro" id="IPR020845">
    <property type="entry name" value="AMP-binding_CS"/>
</dbReference>
<organism evidence="4 5">
    <name type="scientific">Rhizodiscina lignyota</name>
    <dbReference type="NCBI Taxonomy" id="1504668"/>
    <lineage>
        <taxon>Eukaryota</taxon>
        <taxon>Fungi</taxon>
        <taxon>Dikarya</taxon>
        <taxon>Ascomycota</taxon>
        <taxon>Pezizomycotina</taxon>
        <taxon>Dothideomycetes</taxon>
        <taxon>Pleosporomycetidae</taxon>
        <taxon>Aulographales</taxon>
        <taxon>Rhizodiscinaceae</taxon>
        <taxon>Rhizodiscina</taxon>
    </lineage>
</organism>
<evidence type="ECO:0000313" key="4">
    <source>
        <dbReference type="EMBL" id="KAF2100888.1"/>
    </source>
</evidence>
<dbReference type="SUPFAM" id="SSF56801">
    <property type="entry name" value="Acetyl-CoA synthetase-like"/>
    <property type="match status" value="1"/>
</dbReference>
<dbReference type="InterPro" id="IPR042099">
    <property type="entry name" value="ANL_N_sf"/>
</dbReference>
<dbReference type="Proteomes" id="UP000799772">
    <property type="component" value="Unassembled WGS sequence"/>
</dbReference>
<evidence type="ECO:0000259" key="3">
    <source>
        <dbReference type="Pfam" id="PF13193"/>
    </source>
</evidence>
<evidence type="ECO:0000313" key="5">
    <source>
        <dbReference type="Proteomes" id="UP000799772"/>
    </source>
</evidence>
<reference evidence="4" key="1">
    <citation type="journal article" date="2020" name="Stud. Mycol.">
        <title>101 Dothideomycetes genomes: a test case for predicting lifestyles and emergence of pathogens.</title>
        <authorList>
            <person name="Haridas S."/>
            <person name="Albert R."/>
            <person name="Binder M."/>
            <person name="Bloem J."/>
            <person name="Labutti K."/>
            <person name="Salamov A."/>
            <person name="Andreopoulos B."/>
            <person name="Baker S."/>
            <person name="Barry K."/>
            <person name="Bills G."/>
            <person name="Bluhm B."/>
            <person name="Cannon C."/>
            <person name="Castanera R."/>
            <person name="Culley D."/>
            <person name="Daum C."/>
            <person name="Ezra D."/>
            <person name="Gonzalez J."/>
            <person name="Henrissat B."/>
            <person name="Kuo A."/>
            <person name="Liang C."/>
            <person name="Lipzen A."/>
            <person name="Lutzoni F."/>
            <person name="Magnuson J."/>
            <person name="Mondo S."/>
            <person name="Nolan M."/>
            <person name="Ohm R."/>
            <person name="Pangilinan J."/>
            <person name="Park H.-J."/>
            <person name="Ramirez L."/>
            <person name="Alfaro M."/>
            <person name="Sun H."/>
            <person name="Tritt A."/>
            <person name="Yoshinaga Y."/>
            <person name="Zwiers L.-H."/>
            <person name="Turgeon B."/>
            <person name="Goodwin S."/>
            <person name="Spatafora J."/>
            <person name="Crous P."/>
            <person name="Grigoriev I."/>
        </authorList>
    </citation>
    <scope>NUCLEOTIDE SEQUENCE</scope>
    <source>
        <strain evidence="4">CBS 133067</strain>
    </source>
</reference>
<comment type="similarity">
    <text evidence="1">Belongs to the ATP-dependent AMP-binding enzyme family.</text>
</comment>
<keyword evidence="5" id="KW-1185">Reference proteome</keyword>
<evidence type="ECO:0000256" key="1">
    <source>
        <dbReference type="ARBA" id="ARBA00006432"/>
    </source>
</evidence>
<dbReference type="AlphaFoldDB" id="A0A9P4M7V3"/>
<dbReference type="PROSITE" id="PS00455">
    <property type="entry name" value="AMP_BINDING"/>
    <property type="match status" value="1"/>
</dbReference>
<dbReference type="Pfam" id="PF13193">
    <property type="entry name" value="AMP-binding_C"/>
    <property type="match status" value="1"/>
</dbReference>
<dbReference type="Gene3D" id="3.30.300.30">
    <property type="match status" value="1"/>
</dbReference>
<dbReference type="PANTHER" id="PTHR43201">
    <property type="entry name" value="ACYL-COA SYNTHETASE"/>
    <property type="match status" value="1"/>
</dbReference>
<evidence type="ECO:0000259" key="2">
    <source>
        <dbReference type="Pfam" id="PF00501"/>
    </source>
</evidence>
<dbReference type="Gene3D" id="3.40.50.12780">
    <property type="entry name" value="N-terminal domain of ligase-like"/>
    <property type="match status" value="1"/>
</dbReference>
<proteinExistence type="inferred from homology"/>
<dbReference type="InterPro" id="IPR000873">
    <property type="entry name" value="AMP-dep_synth/lig_dom"/>
</dbReference>
<dbReference type="GO" id="GO:0006631">
    <property type="term" value="P:fatty acid metabolic process"/>
    <property type="evidence" value="ECO:0007669"/>
    <property type="project" value="TreeGrafter"/>
</dbReference>
<name>A0A9P4M7V3_9PEZI</name>
<accession>A0A9P4M7V3</accession>
<feature type="domain" description="AMP-dependent synthetase/ligase" evidence="2">
    <location>
        <begin position="31"/>
        <end position="397"/>
    </location>
</feature>
<dbReference type="PANTHER" id="PTHR43201:SF8">
    <property type="entry name" value="ACYL-COA SYNTHETASE FAMILY MEMBER 3"/>
    <property type="match status" value="1"/>
</dbReference>
<dbReference type="Pfam" id="PF00501">
    <property type="entry name" value="AMP-binding"/>
    <property type="match status" value="1"/>
</dbReference>
<sequence>MVSPTPRHVGPRVFPNFPLFSKLLGYAARGDSIVIKDITNGFSATHAQLLTDVLNVRNVLLDSIDAQTEEELQRGDEVFFNLLTPGGYEFTVGFLAILAIGGVIVPLSPALPVKEATYFVQTSRAVAVLTASKCVKLGQDLSAEVSRTVLPKYQSLELGPLVRRPPLAAEQMFISRDDFLDYNGSGLVIFTSGTTGPPKGAMRRRSFFDAYAQVFANMFYLGPNDVVMHNLPVHHVTGIGTSFLPYLVSGACIEFHSGGFDVAKVWDRWRRKDLTLFSGVPTIYMRMMQYYEVHISKLPEKERQEYVDGVNNLRALMCGTAALPRPLQRKWLQLVPGKRILERYGSTECSSTFTIHPDDDKCPDGSVGKVVAGLDVKLSEGDTGEILIKSPYMFSKYIFNEKATADAFDADGYYKSGDIGRREGDYFFILGRASVDILKSGGYKISALDVEREVLGLDYISEVAVVGVDDEEFGDRVAAAIVLKPVSSFQQGRCGGIKSLTLDKLRQDLRSILAGYKMPTMLRIVPDLPKTASGKVPKKVLKPQLFPPQGHPDVQVWHSKKNLARL</sequence>